<feature type="region of interest" description="Disordered" evidence="1">
    <location>
        <begin position="140"/>
        <end position="264"/>
    </location>
</feature>
<name>A0A0D2EUY3_9EURO</name>
<dbReference type="OrthoDB" id="25896at2759"/>
<evidence type="ECO:0000313" key="3">
    <source>
        <dbReference type="Proteomes" id="UP000054342"/>
    </source>
</evidence>
<dbReference type="RefSeq" id="XP_013320077.1">
    <property type="nucleotide sequence ID" value="XM_013464623.1"/>
</dbReference>
<proteinExistence type="predicted"/>
<dbReference type="GeneID" id="25325848"/>
<sequence>MSGVGEALAIVSCVAGLIQAYDAGARIIRQIKARRQAHVALPPSDLLEESIEKGKKEIEQVVAEGNKRFGPAFEQGDTTAIIALQKITIDTQNALLEGLTQARGDDGIIDFDTCIDASDNGRHDALAALHALFQRKLKEEMQRKRNAQSKQDSTSRPASIESSANASIQPVASQSTLPVVEQTPAASPPPQQRAKKSHTLGSLLRRRETSQQGIPSSQMAASPPSPATCSPRASQQEVFPRASRRDTTASTSSSATWSSSGSRSSVVGTYDLAMRPAGPTARSNTEMPSTPIVSRQTTSLSTFSMASNLSTASTLYPITNFGGCCKKAYELREGSTKKALSLAFLGMYRSDMAYKCASTKCHFAGKAISDKKGHQIDTRIWQTTGGVRYRWLFLAKSHMQQQKEGELPSFRCLICTLLGDESGIYHGSKVLLAHVASHQGGYLGDNRLAGPLSFSNRCAAAAFEDDFDLSFADIEQQLSLPDEGIQHGAAMMVPASVPRDARTTDTGVLLKEMTSSASEAYDDNPWVTEGRM</sequence>
<gene>
    <name evidence="2" type="ORF">PV05_03940</name>
</gene>
<protein>
    <submittedName>
        <fullName evidence="2">Uncharacterized protein</fullName>
    </submittedName>
</protein>
<accession>A0A0D2EUY3</accession>
<keyword evidence="3" id="KW-1185">Reference proteome</keyword>
<reference evidence="2 3" key="1">
    <citation type="submission" date="2015-01" db="EMBL/GenBank/DDBJ databases">
        <title>The Genome Sequence of Exophiala xenobiotica CBS118157.</title>
        <authorList>
            <consortium name="The Broad Institute Genomics Platform"/>
            <person name="Cuomo C."/>
            <person name="de Hoog S."/>
            <person name="Gorbushina A."/>
            <person name="Stielow B."/>
            <person name="Teixiera M."/>
            <person name="Abouelleil A."/>
            <person name="Chapman S.B."/>
            <person name="Priest M."/>
            <person name="Young S.K."/>
            <person name="Wortman J."/>
            <person name="Nusbaum C."/>
            <person name="Birren B."/>
        </authorList>
    </citation>
    <scope>NUCLEOTIDE SEQUENCE [LARGE SCALE GENOMIC DNA]</scope>
    <source>
        <strain evidence="2 3">CBS 118157</strain>
    </source>
</reference>
<feature type="compositionally biased region" description="Low complexity" evidence="1">
    <location>
        <begin position="215"/>
        <end position="234"/>
    </location>
</feature>
<dbReference type="EMBL" id="KN847318">
    <property type="protein sequence ID" value="KIW59493.1"/>
    <property type="molecule type" value="Genomic_DNA"/>
</dbReference>
<evidence type="ECO:0000313" key="2">
    <source>
        <dbReference type="EMBL" id="KIW59493.1"/>
    </source>
</evidence>
<dbReference type="AlphaFoldDB" id="A0A0D2EUY3"/>
<organism evidence="2 3">
    <name type="scientific">Exophiala xenobiotica</name>
    <dbReference type="NCBI Taxonomy" id="348802"/>
    <lineage>
        <taxon>Eukaryota</taxon>
        <taxon>Fungi</taxon>
        <taxon>Dikarya</taxon>
        <taxon>Ascomycota</taxon>
        <taxon>Pezizomycotina</taxon>
        <taxon>Eurotiomycetes</taxon>
        <taxon>Chaetothyriomycetidae</taxon>
        <taxon>Chaetothyriales</taxon>
        <taxon>Herpotrichiellaceae</taxon>
        <taxon>Exophiala</taxon>
    </lineage>
</organism>
<feature type="compositionally biased region" description="Low complexity" evidence="1">
    <location>
        <begin position="248"/>
        <end position="264"/>
    </location>
</feature>
<dbReference type="Proteomes" id="UP000054342">
    <property type="component" value="Unassembled WGS sequence"/>
</dbReference>
<dbReference type="HOGENOM" id="CLU_036220_0_0_1"/>
<feature type="compositionally biased region" description="Polar residues" evidence="1">
    <location>
        <begin position="148"/>
        <end position="177"/>
    </location>
</feature>
<evidence type="ECO:0000256" key="1">
    <source>
        <dbReference type="SAM" id="MobiDB-lite"/>
    </source>
</evidence>